<feature type="transmembrane region" description="Helical" evidence="1">
    <location>
        <begin position="12"/>
        <end position="33"/>
    </location>
</feature>
<feature type="transmembrane region" description="Helical" evidence="1">
    <location>
        <begin position="45"/>
        <end position="63"/>
    </location>
</feature>
<accession>A0A6B0CGE5</accession>
<dbReference type="Pfam" id="PF03703">
    <property type="entry name" value="bPH_2"/>
    <property type="match status" value="1"/>
</dbReference>
<keyword evidence="1" id="KW-1133">Transmembrane helix</keyword>
<feature type="domain" description="YdbS-like PH" evidence="2">
    <location>
        <begin position="70"/>
        <end position="108"/>
    </location>
</feature>
<name>A0A6B0CGE5_STAAU</name>
<gene>
    <name evidence="3" type="ORF">GO793_15515</name>
    <name evidence="4" type="ORF">GO941_00085</name>
</gene>
<dbReference type="EMBL" id="WPRH01000830">
    <property type="protein sequence ID" value="MVI57252.1"/>
    <property type="molecule type" value="Genomic_DNA"/>
</dbReference>
<dbReference type="PANTHER" id="PTHR34473:SF2">
    <property type="entry name" value="UPF0699 TRANSMEMBRANE PROTEIN YDBT"/>
    <property type="match status" value="1"/>
</dbReference>
<evidence type="ECO:0000259" key="2">
    <source>
        <dbReference type="Pfam" id="PF03703"/>
    </source>
</evidence>
<dbReference type="EMBL" id="WPVZ01000010">
    <property type="protein sequence ID" value="MVL43892.1"/>
    <property type="molecule type" value="Genomic_DNA"/>
</dbReference>
<protein>
    <submittedName>
        <fullName evidence="4">PH domain-containing protein</fullName>
    </submittedName>
</protein>
<comment type="caution">
    <text evidence="4">The sequence shown here is derived from an EMBL/GenBank/DDBJ whole genome shotgun (WGS) entry which is preliminary data.</text>
</comment>
<organism evidence="4 6">
    <name type="scientific">Staphylococcus aureus</name>
    <dbReference type="NCBI Taxonomy" id="1280"/>
    <lineage>
        <taxon>Bacteria</taxon>
        <taxon>Bacillati</taxon>
        <taxon>Bacillota</taxon>
        <taxon>Bacilli</taxon>
        <taxon>Bacillales</taxon>
        <taxon>Staphylococcaceae</taxon>
        <taxon>Staphylococcus</taxon>
    </lineage>
</organism>
<evidence type="ECO:0000256" key="1">
    <source>
        <dbReference type="SAM" id="Phobius"/>
    </source>
</evidence>
<dbReference type="PANTHER" id="PTHR34473">
    <property type="entry name" value="UPF0699 TRANSMEMBRANE PROTEIN YDBS"/>
    <property type="match status" value="1"/>
</dbReference>
<evidence type="ECO:0000313" key="3">
    <source>
        <dbReference type="EMBL" id="MVI57252.1"/>
    </source>
</evidence>
<keyword evidence="1" id="KW-0812">Transmembrane</keyword>
<dbReference type="AlphaFoldDB" id="A0A6B0CGE5"/>
<dbReference type="Proteomes" id="UP000434412">
    <property type="component" value="Unassembled WGS sequence"/>
</dbReference>
<evidence type="ECO:0000313" key="5">
    <source>
        <dbReference type="Proteomes" id="UP000433366"/>
    </source>
</evidence>
<dbReference type="Proteomes" id="UP000433366">
    <property type="component" value="Unassembled WGS sequence"/>
</dbReference>
<dbReference type="InterPro" id="IPR005182">
    <property type="entry name" value="YdbS-like_PH"/>
</dbReference>
<proteinExistence type="predicted"/>
<sequence length="108" mass="12889">MSEPQKLHPISYFNGIINAIKQNIVVFFIFVIFQLKDFDYTNPESYLWIGIVFVFVFFLISYISQIIGIMNTRYWIEDNYFILTTGIFNKKRKELNIKRIQSVDMTQG</sequence>
<keyword evidence="1" id="KW-0472">Membrane</keyword>
<reference evidence="5 6" key="1">
    <citation type="submission" date="2019-11" db="EMBL/GenBank/DDBJ databases">
        <title>Implementation of targeted gown and glove precautions to prevent Staphylococcus aureus acquisition in community-based nursing homes.</title>
        <authorList>
            <person name="Stine O.C."/>
        </authorList>
    </citation>
    <scope>NUCLEOTIDE SEQUENCE [LARGE SCALE GENOMIC DNA]</scope>
    <source>
        <strain evidence="4 6">S_2023.LVRQ.AN</strain>
        <strain evidence="3 5">S_4031.LGMP.AI</strain>
    </source>
</reference>
<feature type="non-terminal residue" evidence="4">
    <location>
        <position position="108"/>
    </location>
</feature>
<evidence type="ECO:0000313" key="4">
    <source>
        <dbReference type="EMBL" id="MVL43892.1"/>
    </source>
</evidence>
<evidence type="ECO:0000313" key="6">
    <source>
        <dbReference type="Proteomes" id="UP000434412"/>
    </source>
</evidence>